<organism evidence="1">
    <name type="scientific">marine sediment metagenome</name>
    <dbReference type="NCBI Taxonomy" id="412755"/>
    <lineage>
        <taxon>unclassified sequences</taxon>
        <taxon>metagenomes</taxon>
        <taxon>ecological metagenomes</taxon>
    </lineage>
</organism>
<proteinExistence type="predicted"/>
<comment type="caution">
    <text evidence="1">The sequence shown here is derived from an EMBL/GenBank/DDBJ whole genome shotgun (WGS) entry which is preliminary data.</text>
</comment>
<protein>
    <submittedName>
        <fullName evidence="1">Uncharacterized protein</fullName>
    </submittedName>
</protein>
<feature type="non-terminal residue" evidence="1">
    <location>
        <position position="1"/>
    </location>
</feature>
<evidence type="ECO:0000313" key="1">
    <source>
        <dbReference type="EMBL" id="GAH33389.1"/>
    </source>
</evidence>
<dbReference type="AlphaFoldDB" id="X1FVN0"/>
<gene>
    <name evidence="1" type="ORF">S03H2_19966</name>
</gene>
<sequence length="202" mass="23779">YHFQSENIQDLLDLQYELLKYRLCDELVILNNMNLACLLKHDQQEISELVRNLDKWNLIFVISGRGPLAKDKISYLEGDIDDIRAELGLKFSEPKVEISHKQILQFFRESSVKPWRIRLKGAYQDILFLTSFEKIPKFISLMEANYKKDFGIYIQPINQGTSYHFEFDLYYDPEDIDNINVIKEKILGVGIQLMDNGAFFDQ</sequence>
<accession>X1FVN0</accession>
<dbReference type="EMBL" id="BARU01010478">
    <property type="protein sequence ID" value="GAH33389.1"/>
    <property type="molecule type" value="Genomic_DNA"/>
</dbReference>
<name>X1FVN0_9ZZZZ</name>
<reference evidence="1" key="1">
    <citation type="journal article" date="2014" name="Front. Microbiol.">
        <title>High frequency of phylogenetically diverse reductive dehalogenase-homologous genes in deep subseafloor sedimentary metagenomes.</title>
        <authorList>
            <person name="Kawai M."/>
            <person name="Futagami T."/>
            <person name="Toyoda A."/>
            <person name="Takaki Y."/>
            <person name="Nishi S."/>
            <person name="Hori S."/>
            <person name="Arai W."/>
            <person name="Tsubouchi T."/>
            <person name="Morono Y."/>
            <person name="Uchiyama I."/>
            <person name="Ito T."/>
            <person name="Fujiyama A."/>
            <person name="Inagaki F."/>
            <person name="Takami H."/>
        </authorList>
    </citation>
    <scope>NUCLEOTIDE SEQUENCE</scope>
    <source>
        <strain evidence="1">Expedition CK06-06</strain>
    </source>
</reference>